<reference evidence="1" key="1">
    <citation type="submission" date="2018-05" db="EMBL/GenBank/DDBJ databases">
        <authorList>
            <person name="Lanie J.A."/>
            <person name="Ng W.-L."/>
            <person name="Kazmierczak K.M."/>
            <person name="Andrzejewski T.M."/>
            <person name="Davidsen T.M."/>
            <person name="Wayne K.J."/>
            <person name="Tettelin H."/>
            <person name="Glass J.I."/>
            <person name="Rusch D."/>
            <person name="Podicherti R."/>
            <person name="Tsui H.-C.T."/>
            <person name="Winkler M.E."/>
        </authorList>
    </citation>
    <scope>NUCLEOTIDE SEQUENCE</scope>
</reference>
<evidence type="ECO:0000313" key="1">
    <source>
        <dbReference type="EMBL" id="SVD59840.1"/>
    </source>
</evidence>
<sequence length="214" mass="23235">MIRRLTLAAFALLIAMPLAAQAPDGWQMRLDASTNAADPDDVPEVTVNRWRSQVARGFEVFTGPAVTMWNPANTASGNYTLEGTFTLLEPSGHVNYYGLIYGAGALEAERQNYIYFLVGQNGTYVIRHRAGNETVHDIMGRTENGAITTPDANGQSVNHLEVRVGANETQFVANGTVVHTAARTGMAARSDGIWGVRINHVIPGVRVEGLRLTR</sequence>
<accession>A0A382WMK5</accession>
<organism evidence="1">
    <name type="scientific">marine metagenome</name>
    <dbReference type="NCBI Taxonomy" id="408172"/>
    <lineage>
        <taxon>unclassified sequences</taxon>
        <taxon>metagenomes</taxon>
        <taxon>ecological metagenomes</taxon>
    </lineage>
</organism>
<dbReference type="Gene3D" id="2.60.120.560">
    <property type="entry name" value="Exo-inulinase, domain 1"/>
    <property type="match status" value="1"/>
</dbReference>
<protein>
    <recommendedName>
        <fullName evidence="2">3-keto-disaccharide hydrolase domain-containing protein</fullName>
    </recommendedName>
</protein>
<name>A0A382WMK5_9ZZZZ</name>
<dbReference type="AlphaFoldDB" id="A0A382WMK5"/>
<dbReference type="EMBL" id="UINC01160930">
    <property type="protein sequence ID" value="SVD59840.1"/>
    <property type="molecule type" value="Genomic_DNA"/>
</dbReference>
<gene>
    <name evidence="1" type="ORF">METZ01_LOCUS412694</name>
</gene>
<proteinExistence type="predicted"/>
<evidence type="ECO:0008006" key="2">
    <source>
        <dbReference type="Google" id="ProtNLM"/>
    </source>
</evidence>